<proteinExistence type="predicted"/>
<comment type="caution">
    <text evidence="1">The sequence shown here is derived from an EMBL/GenBank/DDBJ whole genome shotgun (WGS) entry which is preliminary data.</text>
</comment>
<keyword evidence="2" id="KW-1185">Reference proteome</keyword>
<dbReference type="AlphaFoldDB" id="A0AA39LXJ4"/>
<organism evidence="1 2">
    <name type="scientific">Steinernema hermaphroditum</name>
    <dbReference type="NCBI Taxonomy" id="289476"/>
    <lineage>
        <taxon>Eukaryota</taxon>
        <taxon>Metazoa</taxon>
        <taxon>Ecdysozoa</taxon>
        <taxon>Nematoda</taxon>
        <taxon>Chromadorea</taxon>
        <taxon>Rhabditida</taxon>
        <taxon>Tylenchina</taxon>
        <taxon>Panagrolaimomorpha</taxon>
        <taxon>Strongyloidoidea</taxon>
        <taxon>Steinernematidae</taxon>
        <taxon>Steinernema</taxon>
    </lineage>
</organism>
<dbReference type="Proteomes" id="UP001175271">
    <property type="component" value="Unassembled WGS sequence"/>
</dbReference>
<gene>
    <name evidence="1" type="ORF">QR680_006710</name>
</gene>
<sequence>MNQLPAAFYDALFPHLFMKTVRNAQGLPGIFGRLARVTIENRHDHAYIVENNAITTERLYNWDRDVEEDPKPVEKKYTNSVVLWFLDGNHKTVDDSIPTRIRNKYAEYMLRLETQTVSKAWIKWICSWQFTGLEIYEQLGESTTLVCKDLLKRGRISQMLVKSAAYTERIMDWMKMFLLQDQFETLYIEDCQCLTELLTFWSKNAEKLERKNLNLFGTCGEAAKALDSELERCSKAESEEIKRDRFFFYNAMFDSPSKGYKLKKRANEGPSDHNVYVFFECKGKSAKSAELAYLKRTNSLRIFFA</sequence>
<name>A0AA39LXJ4_9BILA</name>
<accession>A0AA39LXJ4</accession>
<reference evidence="1" key="1">
    <citation type="submission" date="2023-06" db="EMBL/GenBank/DDBJ databases">
        <title>Genomic analysis of the entomopathogenic nematode Steinernema hermaphroditum.</title>
        <authorList>
            <person name="Schwarz E.M."/>
            <person name="Heppert J.K."/>
            <person name="Baniya A."/>
            <person name="Schwartz H.T."/>
            <person name="Tan C.-H."/>
            <person name="Antoshechkin I."/>
            <person name="Sternberg P.W."/>
            <person name="Goodrich-Blair H."/>
            <person name="Dillman A.R."/>
        </authorList>
    </citation>
    <scope>NUCLEOTIDE SEQUENCE</scope>
    <source>
        <strain evidence="1">PS9179</strain>
        <tissue evidence="1">Whole animal</tissue>
    </source>
</reference>
<protein>
    <submittedName>
        <fullName evidence="1">Uncharacterized protein</fullName>
    </submittedName>
</protein>
<dbReference type="EMBL" id="JAUCMV010000003">
    <property type="protein sequence ID" value="KAK0413282.1"/>
    <property type="molecule type" value="Genomic_DNA"/>
</dbReference>
<evidence type="ECO:0000313" key="1">
    <source>
        <dbReference type="EMBL" id="KAK0413282.1"/>
    </source>
</evidence>
<evidence type="ECO:0000313" key="2">
    <source>
        <dbReference type="Proteomes" id="UP001175271"/>
    </source>
</evidence>